<accession>A0A0E9QS87</accession>
<dbReference type="EMBL" id="GBXM01089437">
    <property type="protein sequence ID" value="JAH19140.1"/>
    <property type="molecule type" value="Transcribed_RNA"/>
</dbReference>
<proteinExistence type="predicted"/>
<organism evidence="1">
    <name type="scientific">Anguilla anguilla</name>
    <name type="common">European freshwater eel</name>
    <name type="synonym">Muraena anguilla</name>
    <dbReference type="NCBI Taxonomy" id="7936"/>
    <lineage>
        <taxon>Eukaryota</taxon>
        <taxon>Metazoa</taxon>
        <taxon>Chordata</taxon>
        <taxon>Craniata</taxon>
        <taxon>Vertebrata</taxon>
        <taxon>Euteleostomi</taxon>
        <taxon>Actinopterygii</taxon>
        <taxon>Neopterygii</taxon>
        <taxon>Teleostei</taxon>
        <taxon>Anguilliformes</taxon>
        <taxon>Anguillidae</taxon>
        <taxon>Anguilla</taxon>
    </lineage>
</organism>
<reference evidence="1" key="1">
    <citation type="submission" date="2014-11" db="EMBL/GenBank/DDBJ databases">
        <authorList>
            <person name="Amaro Gonzalez C."/>
        </authorList>
    </citation>
    <scope>NUCLEOTIDE SEQUENCE</scope>
</reference>
<dbReference type="AlphaFoldDB" id="A0A0E9QS87"/>
<reference evidence="1" key="2">
    <citation type="journal article" date="2015" name="Fish Shellfish Immunol.">
        <title>Early steps in the European eel (Anguilla anguilla)-Vibrio vulnificus interaction in the gills: Role of the RtxA13 toxin.</title>
        <authorList>
            <person name="Callol A."/>
            <person name="Pajuelo D."/>
            <person name="Ebbesson L."/>
            <person name="Teles M."/>
            <person name="MacKenzie S."/>
            <person name="Amaro C."/>
        </authorList>
    </citation>
    <scope>NUCLEOTIDE SEQUENCE</scope>
</reference>
<protein>
    <submittedName>
        <fullName evidence="1">Uncharacterized protein</fullName>
    </submittedName>
</protein>
<sequence>MKYLNCHVPYFTMIKNTNSNLNLKNILFRRGKKQINKKKNAKSLPIK</sequence>
<name>A0A0E9QS87_ANGAN</name>
<evidence type="ECO:0000313" key="1">
    <source>
        <dbReference type="EMBL" id="JAH19140.1"/>
    </source>
</evidence>